<evidence type="ECO:0000259" key="1">
    <source>
        <dbReference type="PROSITE" id="PS50011"/>
    </source>
</evidence>
<dbReference type="InterPro" id="IPR011009">
    <property type="entry name" value="Kinase-like_dom_sf"/>
</dbReference>
<reference evidence="2" key="1">
    <citation type="journal article" date="2020" name="New Phytol.">
        <title>Comparative genomics reveals dynamic genome evolution in host specialist ectomycorrhizal fungi.</title>
        <authorList>
            <person name="Lofgren L.A."/>
            <person name="Nguyen N.H."/>
            <person name="Vilgalys R."/>
            <person name="Ruytinx J."/>
            <person name="Liao H.L."/>
            <person name="Branco S."/>
            <person name="Kuo A."/>
            <person name="LaButti K."/>
            <person name="Lipzen A."/>
            <person name="Andreopoulos W."/>
            <person name="Pangilinan J."/>
            <person name="Riley R."/>
            <person name="Hundley H."/>
            <person name="Na H."/>
            <person name="Barry K."/>
            <person name="Grigoriev I.V."/>
            <person name="Stajich J.E."/>
            <person name="Kennedy P.G."/>
        </authorList>
    </citation>
    <scope>NUCLEOTIDE SEQUENCE</scope>
    <source>
        <strain evidence="2">FC203</strain>
    </source>
</reference>
<dbReference type="RefSeq" id="XP_041231857.1">
    <property type="nucleotide sequence ID" value="XM_041360367.1"/>
</dbReference>
<accession>A0AAD4HRN5</accession>
<keyword evidence="3" id="KW-1185">Reference proteome</keyword>
<dbReference type="Pfam" id="PF07714">
    <property type="entry name" value="PK_Tyr_Ser-Thr"/>
    <property type="match status" value="1"/>
</dbReference>
<dbReference type="PANTHER" id="PTHR44329">
    <property type="entry name" value="SERINE/THREONINE-PROTEIN KINASE TNNI3K-RELATED"/>
    <property type="match status" value="1"/>
</dbReference>
<dbReference type="GO" id="GO:0005524">
    <property type="term" value="F:ATP binding"/>
    <property type="evidence" value="ECO:0007669"/>
    <property type="project" value="InterPro"/>
</dbReference>
<keyword evidence="2" id="KW-0808">Transferase</keyword>
<dbReference type="AlphaFoldDB" id="A0AAD4HRN5"/>
<dbReference type="InterPro" id="IPR001245">
    <property type="entry name" value="Ser-Thr/Tyr_kinase_cat_dom"/>
</dbReference>
<dbReference type="Gene3D" id="1.10.510.10">
    <property type="entry name" value="Transferase(Phosphotransferase) domain 1"/>
    <property type="match status" value="1"/>
</dbReference>
<dbReference type="InterPro" id="IPR000719">
    <property type="entry name" value="Prot_kinase_dom"/>
</dbReference>
<organism evidence="2 3">
    <name type="scientific">Suillus fuscotomentosus</name>
    <dbReference type="NCBI Taxonomy" id="1912939"/>
    <lineage>
        <taxon>Eukaryota</taxon>
        <taxon>Fungi</taxon>
        <taxon>Dikarya</taxon>
        <taxon>Basidiomycota</taxon>
        <taxon>Agaricomycotina</taxon>
        <taxon>Agaricomycetes</taxon>
        <taxon>Agaricomycetidae</taxon>
        <taxon>Boletales</taxon>
        <taxon>Suillineae</taxon>
        <taxon>Suillaceae</taxon>
        <taxon>Suillus</taxon>
    </lineage>
</organism>
<proteinExistence type="predicted"/>
<feature type="domain" description="Protein kinase" evidence="1">
    <location>
        <begin position="80"/>
        <end position="360"/>
    </location>
</feature>
<dbReference type="InterPro" id="IPR051681">
    <property type="entry name" value="Ser/Thr_Kinases-Pseudokinases"/>
</dbReference>
<dbReference type="GO" id="GO:0004674">
    <property type="term" value="F:protein serine/threonine kinase activity"/>
    <property type="evidence" value="ECO:0007669"/>
    <property type="project" value="TreeGrafter"/>
</dbReference>
<dbReference type="PROSITE" id="PS00109">
    <property type="entry name" value="PROTEIN_KINASE_TYR"/>
    <property type="match status" value="1"/>
</dbReference>
<name>A0AAD4HRN5_9AGAM</name>
<comment type="caution">
    <text evidence="2">The sequence shown here is derived from an EMBL/GenBank/DDBJ whole genome shotgun (WGS) entry which is preliminary data.</text>
</comment>
<sequence>MSHILHRTSMTCDILVHVMCLSFICYLPFRWNALYLYPACICYLTYHIHPHSLPRQIKMPRHNINFKTPLKEIPEAEIKRTLNIPNHTGGFGDIWQCIWSTPSGNPPVTVAIKAVRVLDASETALLAKAARDLRREAHVWANLKDEHILSLHGITTGFSHLPAFISSWMTKGSLDSYLSKQQIPLSTFQKLDMSRQIASGLKYLHEKGIVHGDLTPNNVLINSDDKLCLADFGLSMILAESGNPTFNSCHGGNVRWMAPEMVALPDLEQEEGTKPIKPTNSADVYSHGCIVLQLLCGQQPYYSLVQAFHVIAAILGGRKPFRQLAGIDEGHKQYWLKCLSTNSNARPKVQEIVAFIEAELQKL</sequence>
<dbReference type="EMBL" id="JABBWK010000005">
    <property type="protein sequence ID" value="KAG1906282.1"/>
    <property type="molecule type" value="Genomic_DNA"/>
</dbReference>
<evidence type="ECO:0000313" key="3">
    <source>
        <dbReference type="Proteomes" id="UP001195769"/>
    </source>
</evidence>
<protein>
    <submittedName>
        <fullName evidence="2">Kinase-like domain-containing protein</fullName>
    </submittedName>
</protein>
<dbReference type="GeneID" id="64654665"/>
<evidence type="ECO:0000313" key="2">
    <source>
        <dbReference type="EMBL" id="KAG1906282.1"/>
    </source>
</evidence>
<dbReference type="Gene3D" id="3.30.200.20">
    <property type="entry name" value="Phosphorylase Kinase, domain 1"/>
    <property type="match status" value="1"/>
</dbReference>
<dbReference type="InterPro" id="IPR008266">
    <property type="entry name" value="Tyr_kinase_AS"/>
</dbReference>
<dbReference type="PROSITE" id="PS50011">
    <property type="entry name" value="PROTEIN_KINASE_DOM"/>
    <property type="match status" value="1"/>
</dbReference>
<dbReference type="SUPFAM" id="SSF56112">
    <property type="entry name" value="Protein kinase-like (PK-like)"/>
    <property type="match status" value="1"/>
</dbReference>
<dbReference type="Proteomes" id="UP001195769">
    <property type="component" value="Unassembled WGS sequence"/>
</dbReference>
<keyword evidence="2" id="KW-0418">Kinase</keyword>
<gene>
    <name evidence="2" type="ORF">F5891DRAFT_1004875</name>
</gene>